<sequence length="158" mass="17144">NEPTIMERHQTQLEAQKNDTAVKPPEHVVPRPDPNVTPARFAPNDQGVLKKTIPFEAGQIGMKGEDVNPIAAGVVAELDGKEKADWRVQIRSFATPHGAGLSSDRRIALSRALSLRSALIEKGVPASRIDVMAQGLEIESGEQAGDRIDLYLYGKKGE</sequence>
<evidence type="ECO:0000313" key="3">
    <source>
        <dbReference type="Proteomes" id="UP000249557"/>
    </source>
</evidence>
<evidence type="ECO:0000313" key="2">
    <source>
        <dbReference type="EMBL" id="PZO77773.1"/>
    </source>
</evidence>
<organism evidence="2 3">
    <name type="scientific">Micavibrio aeruginosavorus</name>
    <dbReference type="NCBI Taxonomy" id="349221"/>
    <lineage>
        <taxon>Bacteria</taxon>
        <taxon>Pseudomonadati</taxon>
        <taxon>Bdellovibrionota</taxon>
        <taxon>Bdellovibrionia</taxon>
        <taxon>Bdellovibrionales</taxon>
        <taxon>Pseudobdellovibrionaceae</taxon>
        <taxon>Micavibrio</taxon>
    </lineage>
</organism>
<evidence type="ECO:0008006" key="4">
    <source>
        <dbReference type="Google" id="ProtNLM"/>
    </source>
</evidence>
<gene>
    <name evidence="2" type="ORF">DI626_12225</name>
</gene>
<feature type="region of interest" description="Disordered" evidence="1">
    <location>
        <begin position="13"/>
        <end position="45"/>
    </location>
</feature>
<name>A0A2W4Z647_9BACT</name>
<feature type="non-terminal residue" evidence="2">
    <location>
        <position position="1"/>
    </location>
</feature>
<dbReference type="EMBL" id="QFNK01000412">
    <property type="protein sequence ID" value="PZO77773.1"/>
    <property type="molecule type" value="Genomic_DNA"/>
</dbReference>
<dbReference type="AlphaFoldDB" id="A0A2W4Z647"/>
<dbReference type="Proteomes" id="UP000249557">
    <property type="component" value="Unassembled WGS sequence"/>
</dbReference>
<dbReference type="SUPFAM" id="SSF103088">
    <property type="entry name" value="OmpA-like"/>
    <property type="match status" value="1"/>
</dbReference>
<accession>A0A2W4Z647</accession>
<proteinExistence type="predicted"/>
<dbReference type="InterPro" id="IPR036737">
    <property type="entry name" value="OmpA-like_sf"/>
</dbReference>
<protein>
    <recommendedName>
        <fullName evidence="4">OmpA-like domain-containing protein</fullName>
    </recommendedName>
</protein>
<comment type="caution">
    <text evidence="2">The sequence shown here is derived from an EMBL/GenBank/DDBJ whole genome shotgun (WGS) entry which is preliminary data.</text>
</comment>
<reference evidence="2 3" key="1">
    <citation type="submission" date="2017-08" db="EMBL/GenBank/DDBJ databases">
        <title>Infants hospitalized years apart are colonized by the same room-sourced microbial strains.</title>
        <authorList>
            <person name="Brooks B."/>
            <person name="Olm M.R."/>
            <person name="Firek B.A."/>
            <person name="Baker R."/>
            <person name="Thomas B.C."/>
            <person name="Morowitz M.J."/>
            <person name="Banfield J.F."/>
        </authorList>
    </citation>
    <scope>NUCLEOTIDE SEQUENCE [LARGE SCALE GENOMIC DNA]</scope>
    <source>
        <strain evidence="2">S2_018_000_R2_104</strain>
    </source>
</reference>
<dbReference type="Gene3D" id="3.30.1330.60">
    <property type="entry name" value="OmpA-like domain"/>
    <property type="match status" value="1"/>
</dbReference>
<evidence type="ECO:0000256" key="1">
    <source>
        <dbReference type="SAM" id="MobiDB-lite"/>
    </source>
</evidence>